<reference evidence="1" key="2">
    <citation type="submission" date="2022-01" db="EMBL/GenBank/DDBJ databases">
        <authorList>
            <person name="Yamashiro T."/>
            <person name="Shiraishi A."/>
            <person name="Satake H."/>
            <person name="Nakayama K."/>
        </authorList>
    </citation>
    <scope>NUCLEOTIDE SEQUENCE</scope>
</reference>
<keyword evidence="2" id="KW-1185">Reference proteome</keyword>
<dbReference type="Proteomes" id="UP001151760">
    <property type="component" value="Unassembled WGS sequence"/>
</dbReference>
<gene>
    <name evidence="1" type="ORF">Tco_1066556</name>
</gene>
<name>A0ABQ5HBN0_9ASTR</name>
<evidence type="ECO:0000313" key="2">
    <source>
        <dbReference type="Proteomes" id="UP001151760"/>
    </source>
</evidence>
<protein>
    <submittedName>
        <fullName evidence="1">Uncharacterized protein</fullName>
    </submittedName>
</protein>
<reference evidence="1" key="1">
    <citation type="journal article" date="2022" name="Int. J. Mol. Sci.">
        <title>Draft Genome of Tanacetum Coccineum: Genomic Comparison of Closely Related Tanacetum-Family Plants.</title>
        <authorList>
            <person name="Yamashiro T."/>
            <person name="Shiraishi A."/>
            <person name="Nakayama K."/>
            <person name="Satake H."/>
        </authorList>
    </citation>
    <scope>NUCLEOTIDE SEQUENCE</scope>
</reference>
<comment type="caution">
    <text evidence="1">The sequence shown here is derived from an EMBL/GenBank/DDBJ whole genome shotgun (WGS) entry which is preliminary data.</text>
</comment>
<evidence type="ECO:0000313" key="1">
    <source>
        <dbReference type="EMBL" id="GJT84839.1"/>
    </source>
</evidence>
<sequence>MFTSGCEVLLKQMSLNAFDSAAIMEMNLKGCCSFKMRTTWRYSRACIPYRSRKFERSYLIGGLLGRLGIMNSETLVVPEKGYTSSHNSCFTHLVKSEGWKIKRSKDMYLMIYLENLEQEYENQKYMLETEVTKYFNKGMEVEAQEMRTKVAVVMRVDNRVKRMKLPRTPPISQVDMDEHMDEHDMVGQNIVEHDMNEQDMNEQPEPQPQTSSLTLLLYHPFFISQIHNYDVMIGIARLKFCYLSMPYFFSSVVAYVSAAFPFIDSLKNWNDRFFWVDAFAYLASFPWSTSKSVPKDPYPKSSAFNTEHYATLVAYPAPFHKYPEPFLCLMGISHYYTLDENTYPEFLRDDDEGGCLFIMIFVILGFDVEQGMSREDETMTVCFTTIGREEQSGAAGGSQSVSIQFLGEGAEVVAKEVASLQPRQKKRQKTVVDDVEPSYLAKRLRDDHEVPGGPTVGEVRGGPAPTFPFVTSFVSAMPERKEGDHVDSLAGASLRTIGAPQRFIIFSDSSFCSGTHVADTEVDSFIRFSAPAMTTATTVTETAGDATVVKETVTKPSLFATASSSADGTEPTLGGFSDLTGSDLLVGDIRTIIDPDSDLQKVYVPQ</sequence>
<accession>A0ABQ5HBN0</accession>
<proteinExistence type="predicted"/>
<organism evidence="1 2">
    <name type="scientific">Tanacetum coccineum</name>
    <dbReference type="NCBI Taxonomy" id="301880"/>
    <lineage>
        <taxon>Eukaryota</taxon>
        <taxon>Viridiplantae</taxon>
        <taxon>Streptophyta</taxon>
        <taxon>Embryophyta</taxon>
        <taxon>Tracheophyta</taxon>
        <taxon>Spermatophyta</taxon>
        <taxon>Magnoliopsida</taxon>
        <taxon>eudicotyledons</taxon>
        <taxon>Gunneridae</taxon>
        <taxon>Pentapetalae</taxon>
        <taxon>asterids</taxon>
        <taxon>campanulids</taxon>
        <taxon>Asterales</taxon>
        <taxon>Asteraceae</taxon>
        <taxon>Asteroideae</taxon>
        <taxon>Anthemideae</taxon>
        <taxon>Anthemidinae</taxon>
        <taxon>Tanacetum</taxon>
    </lineage>
</organism>
<dbReference type="EMBL" id="BQNB010019394">
    <property type="protein sequence ID" value="GJT84839.1"/>
    <property type="molecule type" value="Genomic_DNA"/>
</dbReference>